<evidence type="ECO:0000256" key="5">
    <source>
        <dbReference type="SAM" id="MobiDB-lite"/>
    </source>
</evidence>
<dbReference type="SMART" id="SM00369">
    <property type="entry name" value="LRR_TYP"/>
    <property type="match status" value="3"/>
</dbReference>
<dbReference type="VEuPathDB" id="VectorBase:AMEM008869"/>
<organism evidence="7 8">
    <name type="scientific">Anopheles merus</name>
    <name type="common">Mosquito</name>
    <dbReference type="NCBI Taxonomy" id="30066"/>
    <lineage>
        <taxon>Eukaryota</taxon>
        <taxon>Metazoa</taxon>
        <taxon>Ecdysozoa</taxon>
        <taxon>Arthropoda</taxon>
        <taxon>Hexapoda</taxon>
        <taxon>Insecta</taxon>
        <taxon>Pterygota</taxon>
        <taxon>Neoptera</taxon>
        <taxon>Endopterygota</taxon>
        <taxon>Diptera</taxon>
        <taxon>Nematocera</taxon>
        <taxon>Culicoidea</taxon>
        <taxon>Culicidae</taxon>
        <taxon>Anophelinae</taxon>
        <taxon>Anopheles</taxon>
    </lineage>
</organism>
<sequence length="294" mass="32714">MSLLVLITLLLVLSTQAYEFTCSYTACTVSNIHITYDGLYAFSFIPNGTDALFLKGAKGKLADFSFLESAPYLVQFLSVLRHMKSLVNLNLSYNKIQTITADSEGVCCEKLECLNLIGNSLKQFDFAVVMYMPQFQRLFLGNNQIATISVEANQPYTGKQRFCSWKSYYLKLIEAGMEIPKPPCVDYFAKLNGITLNHNKLTTIDMSLFERMNMLDELDLAYNPLKSVKIVKEKGPISFNLSLLKGEAGYLHDLPPEVFTRSRWAGSSSSDWPNPSGGGGAGQLKLAGSPLFWA</sequence>
<dbReference type="InterPro" id="IPR032675">
    <property type="entry name" value="LRR_dom_sf"/>
</dbReference>
<dbReference type="PANTHER" id="PTHR45842">
    <property type="entry name" value="SYNAPTIC ADHESION-LIKE MOLECULE SALM"/>
    <property type="match status" value="1"/>
</dbReference>
<dbReference type="PANTHER" id="PTHR45842:SF12">
    <property type="entry name" value="KEKKON 5, ISOFORM A"/>
    <property type="match status" value="1"/>
</dbReference>
<feature type="chain" id="PRO_5008139124" description="Leucine rich immune protein (Coil-less)" evidence="6">
    <location>
        <begin position="18"/>
        <end position="294"/>
    </location>
</feature>
<dbReference type="InterPro" id="IPR003591">
    <property type="entry name" value="Leu-rich_rpt_typical-subtyp"/>
</dbReference>
<evidence type="ECO:0000256" key="2">
    <source>
        <dbReference type="ARBA" id="ARBA00022729"/>
    </source>
</evidence>
<protein>
    <recommendedName>
        <fullName evidence="9">Leucine rich immune protein (Coil-less)</fullName>
    </recommendedName>
</protein>
<dbReference type="PROSITE" id="PS51450">
    <property type="entry name" value="LRR"/>
    <property type="match status" value="1"/>
</dbReference>
<dbReference type="Proteomes" id="UP000075903">
    <property type="component" value="Unassembled WGS sequence"/>
</dbReference>
<proteinExistence type="predicted"/>
<dbReference type="InterPro" id="IPR001611">
    <property type="entry name" value="Leu-rich_rpt"/>
</dbReference>
<evidence type="ECO:0000256" key="6">
    <source>
        <dbReference type="SAM" id="SignalP"/>
    </source>
</evidence>
<dbReference type="VEuPathDB" id="VectorBase:AMEM21_011173"/>
<keyword evidence="2 6" id="KW-0732">Signal</keyword>
<evidence type="ECO:0000256" key="3">
    <source>
        <dbReference type="ARBA" id="ARBA00022737"/>
    </source>
</evidence>
<keyword evidence="3" id="KW-0677">Repeat</keyword>
<evidence type="ECO:0000313" key="8">
    <source>
        <dbReference type="Proteomes" id="UP000075903"/>
    </source>
</evidence>
<accession>A0A182V4U7</accession>
<dbReference type="EnsemblMetazoa" id="AMEM008869-RA">
    <property type="protein sequence ID" value="AMEM008869-PA"/>
    <property type="gene ID" value="AMEM008869"/>
</dbReference>
<evidence type="ECO:0008006" key="9">
    <source>
        <dbReference type="Google" id="ProtNLM"/>
    </source>
</evidence>
<keyword evidence="4" id="KW-0325">Glycoprotein</keyword>
<feature type="signal peptide" evidence="6">
    <location>
        <begin position="1"/>
        <end position="17"/>
    </location>
</feature>
<dbReference type="SUPFAM" id="SSF52058">
    <property type="entry name" value="L domain-like"/>
    <property type="match status" value="1"/>
</dbReference>
<dbReference type="STRING" id="30066.A0A182V4U7"/>
<evidence type="ECO:0000256" key="1">
    <source>
        <dbReference type="ARBA" id="ARBA00022614"/>
    </source>
</evidence>
<dbReference type="Gene3D" id="3.80.10.10">
    <property type="entry name" value="Ribonuclease Inhibitor"/>
    <property type="match status" value="1"/>
</dbReference>
<dbReference type="AlphaFoldDB" id="A0A182V4U7"/>
<evidence type="ECO:0000313" key="7">
    <source>
        <dbReference type="EnsemblMetazoa" id="AMEM008869-PA"/>
    </source>
</evidence>
<name>A0A182V4U7_ANOME</name>
<keyword evidence="8" id="KW-1185">Reference proteome</keyword>
<evidence type="ECO:0000256" key="4">
    <source>
        <dbReference type="ARBA" id="ARBA00023180"/>
    </source>
</evidence>
<feature type="region of interest" description="Disordered" evidence="5">
    <location>
        <begin position="265"/>
        <end position="284"/>
    </location>
</feature>
<dbReference type="InterPro" id="IPR050467">
    <property type="entry name" value="LRFN"/>
</dbReference>
<keyword evidence="1" id="KW-0433">Leucine-rich repeat</keyword>
<reference evidence="7" key="1">
    <citation type="submission" date="2020-05" db="UniProtKB">
        <authorList>
            <consortium name="EnsemblMetazoa"/>
        </authorList>
    </citation>
    <scope>IDENTIFICATION</scope>
    <source>
        <strain evidence="7">MAF</strain>
    </source>
</reference>